<organism evidence="2 3">
    <name type="scientific">Cardiocondyla obscurior</name>
    <dbReference type="NCBI Taxonomy" id="286306"/>
    <lineage>
        <taxon>Eukaryota</taxon>
        <taxon>Metazoa</taxon>
        <taxon>Ecdysozoa</taxon>
        <taxon>Arthropoda</taxon>
        <taxon>Hexapoda</taxon>
        <taxon>Insecta</taxon>
        <taxon>Pterygota</taxon>
        <taxon>Neoptera</taxon>
        <taxon>Endopterygota</taxon>
        <taxon>Hymenoptera</taxon>
        <taxon>Apocrita</taxon>
        <taxon>Aculeata</taxon>
        <taxon>Formicoidea</taxon>
        <taxon>Formicidae</taxon>
        <taxon>Myrmicinae</taxon>
        <taxon>Cardiocondyla</taxon>
    </lineage>
</organism>
<reference evidence="2 3" key="1">
    <citation type="submission" date="2023-03" db="EMBL/GenBank/DDBJ databases">
        <title>High recombination rates correlate with genetic variation in Cardiocondyla obscurior ants.</title>
        <authorList>
            <person name="Errbii M."/>
        </authorList>
    </citation>
    <scope>NUCLEOTIDE SEQUENCE [LARGE SCALE GENOMIC DNA]</scope>
    <source>
        <strain evidence="2">Alpha-2009</strain>
        <tissue evidence="2">Whole body</tissue>
    </source>
</reference>
<accession>A0AAW2F4E8</accession>
<name>A0AAW2F4E8_9HYME</name>
<dbReference type="AlphaFoldDB" id="A0AAW2F4E8"/>
<sequence length="196" mass="22652">MHFRKSRFYPRVLRDRYPFTSQNGITSILLYLQRKEQKKKIKKKREKNRKTKFSSLIEFLLRDNKLGCVHQFQLISERAKARGRGADWLAAATMKKGPMIEDEVVAVIAGLLSLSDPRRRRRCKISEIDFMYGIYLIYSAAGVISRVMKKNNSGKKHVAPGVLLPSVIIERAVRSGRSTNRTRGLTSPITKFFYSR</sequence>
<comment type="caution">
    <text evidence="2">The sequence shown here is derived from an EMBL/GenBank/DDBJ whole genome shotgun (WGS) entry which is preliminary data.</text>
</comment>
<protein>
    <recommendedName>
        <fullName evidence="4">Ribosomal protein S7</fullName>
    </recommendedName>
</protein>
<feature type="transmembrane region" description="Helical" evidence="1">
    <location>
        <begin position="128"/>
        <end position="148"/>
    </location>
</feature>
<evidence type="ECO:0000256" key="1">
    <source>
        <dbReference type="SAM" id="Phobius"/>
    </source>
</evidence>
<keyword evidence="3" id="KW-1185">Reference proteome</keyword>
<keyword evidence="1" id="KW-1133">Transmembrane helix</keyword>
<keyword evidence="1" id="KW-0812">Transmembrane</keyword>
<evidence type="ECO:0000313" key="2">
    <source>
        <dbReference type="EMBL" id="KAL0109110.1"/>
    </source>
</evidence>
<gene>
    <name evidence="2" type="ORF">PUN28_014304</name>
</gene>
<dbReference type="Proteomes" id="UP001430953">
    <property type="component" value="Unassembled WGS sequence"/>
</dbReference>
<proteinExistence type="predicted"/>
<evidence type="ECO:0000313" key="3">
    <source>
        <dbReference type="Proteomes" id="UP001430953"/>
    </source>
</evidence>
<evidence type="ECO:0008006" key="4">
    <source>
        <dbReference type="Google" id="ProtNLM"/>
    </source>
</evidence>
<dbReference type="EMBL" id="JADYXP020000015">
    <property type="protein sequence ID" value="KAL0109110.1"/>
    <property type="molecule type" value="Genomic_DNA"/>
</dbReference>
<keyword evidence="1" id="KW-0472">Membrane</keyword>